<dbReference type="EMBL" id="JBHSJE010000012">
    <property type="protein sequence ID" value="MFC4982762.1"/>
    <property type="molecule type" value="Genomic_DNA"/>
</dbReference>
<dbReference type="InterPro" id="IPR047214">
    <property type="entry name" value="TPP_PDC_IPDC"/>
</dbReference>
<evidence type="ECO:0000259" key="15">
    <source>
        <dbReference type="Pfam" id="PF02776"/>
    </source>
</evidence>
<dbReference type="InterPro" id="IPR047213">
    <property type="entry name" value="TPP_PYR_PDC_IPDC-like"/>
</dbReference>
<organism evidence="16 17">
    <name type="scientific">Streptomyces atroolivaceus</name>
    <dbReference type="NCBI Taxonomy" id="66869"/>
    <lineage>
        <taxon>Bacteria</taxon>
        <taxon>Bacillati</taxon>
        <taxon>Actinomycetota</taxon>
        <taxon>Actinomycetes</taxon>
        <taxon>Kitasatosporales</taxon>
        <taxon>Streptomycetaceae</taxon>
        <taxon>Streptomyces</taxon>
    </lineage>
</organism>
<evidence type="ECO:0000256" key="7">
    <source>
        <dbReference type="ARBA" id="ARBA00022793"/>
    </source>
</evidence>
<feature type="domain" description="Thiamine pyrophosphate enzyme TPP-binding" evidence="14">
    <location>
        <begin position="401"/>
        <end position="533"/>
    </location>
</feature>
<dbReference type="InterPro" id="IPR029061">
    <property type="entry name" value="THDP-binding"/>
</dbReference>
<evidence type="ECO:0000256" key="2">
    <source>
        <dbReference type="ARBA" id="ARBA00001964"/>
    </source>
</evidence>
<sequence length="559" mass="58871">MSVNEPPPTVTVAEYLLQRLAALGVRHLFGVPGDYNLALLDTVLAFPNIEWVGTANELGASYAADGYARVRGFGALLTTFGVGELSAANGVAGSYAERVSLVHLTVGPSSSTERAGAVVHHTAGDGDYDRFARAHAPLVCAAAVLRPETAPAEIDRVLATALHMSRPGYLRLPSDVATAQVPAPLGPLRVETTVDETSRASFRDSARARIAEARHITVLADFLADRHHARAPLARLIAVGRLPWSTLSMGKSLLGEETPGFTGVYSGALVEPAARQAVDEADLLIQVGVLLADTTTGGFTHGFDPEAGIDIGPYEARVEGKVFEGLPMEAALDVLTELIGQRPGGASPDSRPAASSTAVDGTEPLTQEHLWDALATWVTPDTTVLAEQGTSFFGMCTRRLPSGAKFIAQPLWGSIGYTLPALLGAQLADPARRGLLLIGDGSAQMTIQELGTIARQGLTPVIVLVNNDGYTVERAIHGPRAPYNDIATWDWSAVPAALGAPDALVLQAATPAGLAHALERAEEATDRLVFLEVRTGMDDVPELLHRLSESVRTRNGGEA</sequence>
<evidence type="ECO:0000256" key="11">
    <source>
        <dbReference type="RuleBase" id="RU362132"/>
    </source>
</evidence>
<dbReference type="Gene3D" id="3.40.50.970">
    <property type="match status" value="2"/>
</dbReference>
<dbReference type="Proteomes" id="UP001595908">
    <property type="component" value="Unassembled WGS sequence"/>
</dbReference>
<dbReference type="InterPro" id="IPR011766">
    <property type="entry name" value="TPP_enzyme_TPP-bd"/>
</dbReference>
<evidence type="ECO:0000256" key="9">
    <source>
        <dbReference type="ARBA" id="ARBA00023052"/>
    </source>
</evidence>
<protein>
    <recommendedName>
        <fullName evidence="5">Alpha-keto-acid decarboxylase</fullName>
    </recommendedName>
</protein>
<evidence type="ECO:0000256" key="12">
    <source>
        <dbReference type="SAM" id="MobiDB-lite"/>
    </source>
</evidence>
<dbReference type="InterPro" id="IPR012000">
    <property type="entry name" value="Thiamin_PyroP_enz_cen_dom"/>
</dbReference>
<feature type="region of interest" description="Disordered" evidence="12">
    <location>
        <begin position="341"/>
        <end position="360"/>
    </location>
</feature>
<dbReference type="Pfam" id="PF02776">
    <property type="entry name" value="TPP_enzyme_N"/>
    <property type="match status" value="1"/>
</dbReference>
<dbReference type="Gene3D" id="3.40.50.1220">
    <property type="entry name" value="TPP-binding domain"/>
    <property type="match status" value="1"/>
</dbReference>
<comment type="cofactor">
    <cofactor evidence="2">
        <name>thiamine diphosphate</name>
        <dbReference type="ChEBI" id="CHEBI:58937"/>
    </cofactor>
</comment>
<evidence type="ECO:0000256" key="4">
    <source>
        <dbReference type="ARBA" id="ARBA00007812"/>
    </source>
</evidence>
<comment type="cofactor">
    <cofactor evidence="1">
        <name>a metal cation</name>
        <dbReference type="ChEBI" id="CHEBI:25213"/>
    </cofactor>
</comment>
<dbReference type="InterPro" id="IPR012001">
    <property type="entry name" value="Thiamin_PyroP_enz_TPP-bd_dom"/>
</dbReference>
<dbReference type="GeneID" id="31234085"/>
<keyword evidence="6" id="KW-0479">Metal-binding</keyword>
<name>A0ABV9VHY5_STRAZ</name>
<keyword evidence="10" id="KW-0456">Lyase</keyword>
<evidence type="ECO:0000259" key="14">
    <source>
        <dbReference type="Pfam" id="PF02775"/>
    </source>
</evidence>
<evidence type="ECO:0000256" key="5">
    <source>
        <dbReference type="ARBA" id="ARBA00020054"/>
    </source>
</evidence>
<dbReference type="InterPro" id="IPR012110">
    <property type="entry name" value="PDC/IPDC-like"/>
</dbReference>
<dbReference type="InterPro" id="IPR029035">
    <property type="entry name" value="DHS-like_NAD/FAD-binding_dom"/>
</dbReference>
<dbReference type="PANTHER" id="PTHR43452">
    <property type="entry name" value="PYRUVATE DECARBOXYLASE"/>
    <property type="match status" value="1"/>
</dbReference>
<comment type="function">
    <text evidence="3">Decarboxylates branched-chain and aromatic alpha-keto acids to aldehydes.</text>
</comment>
<feature type="domain" description="Thiamine pyrophosphate enzyme central" evidence="13">
    <location>
        <begin position="206"/>
        <end position="313"/>
    </location>
</feature>
<keyword evidence="8" id="KW-0460">Magnesium</keyword>
<evidence type="ECO:0000256" key="1">
    <source>
        <dbReference type="ARBA" id="ARBA00001920"/>
    </source>
</evidence>
<evidence type="ECO:0000256" key="10">
    <source>
        <dbReference type="ARBA" id="ARBA00023239"/>
    </source>
</evidence>
<evidence type="ECO:0000256" key="8">
    <source>
        <dbReference type="ARBA" id="ARBA00022842"/>
    </source>
</evidence>
<keyword evidence="9 11" id="KW-0786">Thiamine pyrophosphate</keyword>
<dbReference type="InterPro" id="IPR000399">
    <property type="entry name" value="TPP-bd_CS"/>
</dbReference>
<dbReference type="CDD" id="cd07038">
    <property type="entry name" value="TPP_PYR_PDC_IPDC_like"/>
    <property type="match status" value="1"/>
</dbReference>
<dbReference type="SUPFAM" id="SSF52467">
    <property type="entry name" value="DHS-like NAD/FAD-binding domain"/>
    <property type="match status" value="1"/>
</dbReference>
<evidence type="ECO:0000256" key="3">
    <source>
        <dbReference type="ARBA" id="ARBA00002938"/>
    </source>
</evidence>
<evidence type="ECO:0000313" key="17">
    <source>
        <dbReference type="Proteomes" id="UP001595908"/>
    </source>
</evidence>
<evidence type="ECO:0000313" key="16">
    <source>
        <dbReference type="EMBL" id="MFC4982762.1"/>
    </source>
</evidence>
<dbReference type="Pfam" id="PF02775">
    <property type="entry name" value="TPP_enzyme_C"/>
    <property type="match status" value="1"/>
</dbReference>
<keyword evidence="17" id="KW-1185">Reference proteome</keyword>
<gene>
    <name evidence="16" type="ORF">ACFPL4_31225</name>
</gene>
<comment type="caution">
    <text evidence="16">The sequence shown here is derived from an EMBL/GenBank/DDBJ whole genome shotgun (WGS) entry which is preliminary data.</text>
</comment>
<dbReference type="SUPFAM" id="SSF52518">
    <property type="entry name" value="Thiamin diphosphate-binding fold (THDP-binding)"/>
    <property type="match status" value="2"/>
</dbReference>
<feature type="domain" description="Thiamine pyrophosphate enzyme N-terminal TPP-binding" evidence="15">
    <location>
        <begin position="11"/>
        <end position="114"/>
    </location>
</feature>
<reference evidence="17" key="1">
    <citation type="journal article" date="2019" name="Int. J. Syst. Evol. Microbiol.">
        <title>The Global Catalogue of Microorganisms (GCM) 10K type strain sequencing project: providing services to taxonomists for standard genome sequencing and annotation.</title>
        <authorList>
            <consortium name="The Broad Institute Genomics Platform"/>
            <consortium name="The Broad Institute Genome Sequencing Center for Infectious Disease"/>
            <person name="Wu L."/>
            <person name="Ma J."/>
        </authorList>
    </citation>
    <scope>NUCLEOTIDE SEQUENCE [LARGE SCALE GENOMIC DNA]</scope>
    <source>
        <strain evidence="17">ICMP 257</strain>
    </source>
</reference>
<evidence type="ECO:0000256" key="6">
    <source>
        <dbReference type="ARBA" id="ARBA00022723"/>
    </source>
</evidence>
<dbReference type="RefSeq" id="WP_033301303.1">
    <property type="nucleotide sequence ID" value="NZ_JBFAGR010000027.1"/>
</dbReference>
<dbReference type="Pfam" id="PF00205">
    <property type="entry name" value="TPP_enzyme_M"/>
    <property type="match status" value="1"/>
</dbReference>
<dbReference type="CDD" id="cd02005">
    <property type="entry name" value="TPP_PDC_IPDC"/>
    <property type="match status" value="1"/>
</dbReference>
<dbReference type="PROSITE" id="PS00187">
    <property type="entry name" value="TPP_ENZYMES"/>
    <property type="match status" value="1"/>
</dbReference>
<accession>A0ABV9VHY5</accession>
<dbReference type="PANTHER" id="PTHR43452:SF30">
    <property type="entry name" value="PYRUVATE DECARBOXYLASE ISOZYME 1-RELATED"/>
    <property type="match status" value="1"/>
</dbReference>
<comment type="similarity">
    <text evidence="4 11">Belongs to the TPP enzyme family.</text>
</comment>
<dbReference type="PIRSF" id="PIRSF036565">
    <property type="entry name" value="Pyruvt_ip_decrb"/>
    <property type="match status" value="1"/>
</dbReference>
<keyword evidence="7" id="KW-0210">Decarboxylase</keyword>
<proteinExistence type="inferred from homology"/>
<evidence type="ECO:0000259" key="13">
    <source>
        <dbReference type="Pfam" id="PF00205"/>
    </source>
</evidence>